<keyword evidence="4" id="KW-0808">Transferase</keyword>
<dbReference type="InterPro" id="IPR038650">
    <property type="entry name" value="PADR1_C_dom_sf"/>
</dbReference>
<evidence type="ECO:0000256" key="7">
    <source>
        <dbReference type="ARBA" id="ARBA00022765"/>
    </source>
</evidence>
<dbReference type="GO" id="GO:0008270">
    <property type="term" value="F:zinc ion binding"/>
    <property type="evidence" value="ECO:0007669"/>
    <property type="project" value="UniProtKB-KW"/>
</dbReference>
<dbReference type="GO" id="GO:0003950">
    <property type="term" value="F:NAD+ poly-ADP-ribosyltransferase activity"/>
    <property type="evidence" value="ECO:0007669"/>
    <property type="project" value="UniProtKB-EC"/>
</dbReference>
<keyword evidence="5" id="KW-0479">Metal-binding</keyword>
<evidence type="ECO:0000256" key="9">
    <source>
        <dbReference type="ARBA" id="ARBA00022833"/>
    </source>
</evidence>
<evidence type="ECO:0000256" key="12">
    <source>
        <dbReference type="ARBA" id="ARBA00023242"/>
    </source>
</evidence>
<dbReference type="SMART" id="SM01336">
    <property type="entry name" value="zf-PARP"/>
    <property type="match status" value="2"/>
</dbReference>
<dbReference type="Pfam" id="PF21728">
    <property type="entry name" value="PADR1_N"/>
    <property type="match status" value="1"/>
</dbReference>
<dbReference type="Pfam" id="PF08063">
    <property type="entry name" value="Zn_ribbon_PADR1"/>
    <property type="match status" value="1"/>
</dbReference>
<dbReference type="FunFam" id="3.30.1740.10:FF:000006">
    <property type="entry name" value="Poly [ADP-ribose] polymerase"/>
    <property type="match status" value="1"/>
</dbReference>
<evidence type="ECO:0000313" key="15">
    <source>
        <dbReference type="EMBL" id="VVC90162.1"/>
    </source>
</evidence>
<dbReference type="GO" id="GO:0003677">
    <property type="term" value="F:DNA binding"/>
    <property type="evidence" value="ECO:0007669"/>
    <property type="project" value="UniProtKB-KW"/>
</dbReference>
<evidence type="ECO:0000256" key="5">
    <source>
        <dbReference type="ARBA" id="ARBA00022723"/>
    </source>
</evidence>
<comment type="subcellular location">
    <subcellularLocation>
        <location evidence="1">Nucleus</location>
    </subcellularLocation>
</comment>
<dbReference type="InterPro" id="IPR049296">
    <property type="entry name" value="PARP1-like_PADR1_N"/>
</dbReference>
<dbReference type="GO" id="GO:1990404">
    <property type="term" value="F:NAD+-protein mono-ADP-ribosyltransferase activity"/>
    <property type="evidence" value="ECO:0007669"/>
    <property type="project" value="TreeGrafter"/>
</dbReference>
<dbReference type="Pfam" id="PF00645">
    <property type="entry name" value="zf-PARP"/>
    <property type="match status" value="2"/>
</dbReference>
<keyword evidence="6" id="KW-0677">Repeat</keyword>
<keyword evidence="7" id="KW-0013">ADP-ribosylation</keyword>
<organism evidence="15 16">
    <name type="scientific">Leptidea sinapis</name>
    <dbReference type="NCBI Taxonomy" id="189913"/>
    <lineage>
        <taxon>Eukaryota</taxon>
        <taxon>Metazoa</taxon>
        <taxon>Ecdysozoa</taxon>
        <taxon>Arthropoda</taxon>
        <taxon>Hexapoda</taxon>
        <taxon>Insecta</taxon>
        <taxon>Pterygota</taxon>
        <taxon>Neoptera</taxon>
        <taxon>Endopterygota</taxon>
        <taxon>Lepidoptera</taxon>
        <taxon>Glossata</taxon>
        <taxon>Ditrysia</taxon>
        <taxon>Papilionoidea</taxon>
        <taxon>Pieridae</taxon>
        <taxon>Dismorphiinae</taxon>
        <taxon>Leptidea</taxon>
    </lineage>
</organism>
<dbReference type="Proteomes" id="UP000324832">
    <property type="component" value="Unassembled WGS sequence"/>
</dbReference>
<keyword evidence="3" id="KW-0328">Glycosyltransferase</keyword>
<evidence type="ECO:0000256" key="2">
    <source>
        <dbReference type="ARBA" id="ARBA00012020"/>
    </source>
</evidence>
<dbReference type="FunFam" id="2.20.25.630:FF:000001">
    <property type="entry name" value="Poly [ADP-ribose] polymerase"/>
    <property type="match status" value="1"/>
</dbReference>
<comment type="catalytic activity">
    <reaction evidence="13">
        <text>NAD(+) + (ADP-D-ribosyl)n-acceptor = nicotinamide + (ADP-D-ribosyl)n+1-acceptor + H(+).</text>
        <dbReference type="EC" id="2.4.2.30"/>
    </reaction>
</comment>
<dbReference type="PANTHER" id="PTHR10459:SF112">
    <property type="entry name" value="POLY [ADP-RIBOSE] POLYMERASE 1"/>
    <property type="match status" value="1"/>
</dbReference>
<keyword evidence="12" id="KW-0539">Nucleus</keyword>
<dbReference type="InterPro" id="IPR036957">
    <property type="entry name" value="Znf_PARP_sf"/>
</dbReference>
<accession>A0A5E4PXL1</accession>
<evidence type="ECO:0000256" key="13">
    <source>
        <dbReference type="ARBA" id="ARBA00033987"/>
    </source>
</evidence>
<keyword evidence="11" id="KW-0238">DNA-binding</keyword>
<dbReference type="GO" id="GO:0006302">
    <property type="term" value="P:double-strand break repair"/>
    <property type="evidence" value="ECO:0007669"/>
    <property type="project" value="TreeGrafter"/>
</dbReference>
<evidence type="ECO:0000256" key="1">
    <source>
        <dbReference type="ARBA" id="ARBA00004123"/>
    </source>
</evidence>
<proteinExistence type="predicted"/>
<sequence length="368" mass="42353">MTDLPYQAEYAKSGRAGCKACKEKIDQGSLRIAVMVQSAFHDGKQPNWHHEECFFKKKCPSSIAEIGNFNKLRHADQKRIKEMLGKTFDLPTEKGSKKGKGKKRTNETTVLGISNYSIEYAKSSRATCKHCDIKICKDEIRISKMEYDPRYGDIPGWHHVKCFAERKNEFLFFAGGEQIPGFNKLSKEDQKVVKDEIKASTVDGVPFKKLKAEPKDAEEVKKEKDFEKKLEKQNKLFHKYRNLLSSLGKSDLHELLEENSQDILKGNDECCDHLADMMAFGVLESCPECKQGQLVLDTFNYKCTGNLTEWTKCMYTTRTPKRRPMIVPASYKDGSVFKKYKPKVDERVFENPPPATIIACRKRFLYRR</sequence>
<dbReference type="Gene3D" id="1.10.20.130">
    <property type="match status" value="1"/>
</dbReference>
<feature type="domain" description="PARP-type" evidence="14">
    <location>
        <begin position="116"/>
        <end position="201"/>
    </location>
</feature>
<evidence type="ECO:0000259" key="14">
    <source>
        <dbReference type="PROSITE" id="PS50064"/>
    </source>
</evidence>
<dbReference type="PROSITE" id="PS52007">
    <property type="entry name" value="PADR1"/>
    <property type="match status" value="1"/>
</dbReference>
<keyword evidence="8" id="KW-0863">Zinc-finger</keyword>
<dbReference type="InterPro" id="IPR050800">
    <property type="entry name" value="ARTD/PARP"/>
</dbReference>
<dbReference type="EMBL" id="FZQP02000737">
    <property type="protein sequence ID" value="VVC90162.1"/>
    <property type="molecule type" value="Genomic_DNA"/>
</dbReference>
<evidence type="ECO:0000313" key="16">
    <source>
        <dbReference type="Proteomes" id="UP000324832"/>
    </source>
</evidence>
<evidence type="ECO:0000256" key="11">
    <source>
        <dbReference type="ARBA" id="ARBA00023125"/>
    </source>
</evidence>
<evidence type="ECO:0000256" key="6">
    <source>
        <dbReference type="ARBA" id="ARBA00022737"/>
    </source>
</evidence>
<dbReference type="PANTHER" id="PTHR10459">
    <property type="entry name" value="DNA LIGASE"/>
    <property type="match status" value="1"/>
</dbReference>
<reference evidence="15 16" key="1">
    <citation type="submission" date="2017-07" db="EMBL/GenBank/DDBJ databases">
        <authorList>
            <person name="Talla V."/>
            <person name="Backstrom N."/>
        </authorList>
    </citation>
    <scope>NUCLEOTIDE SEQUENCE [LARGE SCALE GENOMIC DNA]</scope>
</reference>
<evidence type="ECO:0000256" key="4">
    <source>
        <dbReference type="ARBA" id="ARBA00022679"/>
    </source>
</evidence>
<dbReference type="Gene3D" id="3.30.1740.10">
    <property type="entry name" value="Zinc finger, PARP-type"/>
    <property type="match status" value="2"/>
</dbReference>
<dbReference type="GO" id="GO:0005730">
    <property type="term" value="C:nucleolus"/>
    <property type="evidence" value="ECO:0007669"/>
    <property type="project" value="TreeGrafter"/>
</dbReference>
<dbReference type="InterPro" id="IPR012982">
    <property type="entry name" value="PARP1-like_PADR1_Zn_ribbon"/>
</dbReference>
<dbReference type="AlphaFoldDB" id="A0A5E4PXL1"/>
<dbReference type="SUPFAM" id="SSF57716">
    <property type="entry name" value="Glucocorticoid receptor-like (DNA-binding domain)"/>
    <property type="match status" value="2"/>
</dbReference>
<dbReference type="Gene3D" id="2.20.25.630">
    <property type="match status" value="1"/>
</dbReference>
<dbReference type="InterPro" id="IPR001510">
    <property type="entry name" value="Znf_PARP"/>
</dbReference>
<evidence type="ECO:0000256" key="3">
    <source>
        <dbReference type="ARBA" id="ARBA00022676"/>
    </source>
</evidence>
<protein>
    <recommendedName>
        <fullName evidence="2">NAD(+) ADP-ribosyltransferase</fullName>
        <ecNumber evidence="2">2.4.2.30</ecNumber>
    </recommendedName>
</protein>
<feature type="domain" description="PARP-type" evidence="14">
    <location>
        <begin position="6"/>
        <end position="84"/>
    </location>
</feature>
<name>A0A5E4PXL1_9NEOP</name>
<evidence type="ECO:0000256" key="10">
    <source>
        <dbReference type="ARBA" id="ARBA00023027"/>
    </source>
</evidence>
<dbReference type="GO" id="GO:0070212">
    <property type="term" value="P:protein poly-ADP-ribosylation"/>
    <property type="evidence" value="ECO:0007669"/>
    <property type="project" value="TreeGrafter"/>
</dbReference>
<keyword evidence="16" id="KW-1185">Reference proteome</keyword>
<dbReference type="SMART" id="SM01335">
    <property type="entry name" value="PADR1"/>
    <property type="match status" value="1"/>
</dbReference>
<gene>
    <name evidence="15" type="ORF">LSINAPIS_LOCUS3141</name>
</gene>
<keyword evidence="10" id="KW-0520">NAD</keyword>
<dbReference type="EC" id="2.4.2.30" evidence="2"/>
<evidence type="ECO:0000256" key="8">
    <source>
        <dbReference type="ARBA" id="ARBA00022771"/>
    </source>
</evidence>
<keyword evidence="9" id="KW-0862">Zinc</keyword>
<dbReference type="PROSITE" id="PS50064">
    <property type="entry name" value="ZF_PARP_2"/>
    <property type="match status" value="2"/>
</dbReference>